<proteinExistence type="predicted"/>
<sequence>MMLPGKGGERSLRGAPPEVVSTPSVSGQRRRWRQNVPVTERSAVPMIRFGEFELDIPDARLRRSGTVVDLPPKSFELLVCLVRRPQTLVPKDDLLDIVWGRRFVSEGAIKTVVSELRAALGDDAKAPRWIETVPRRGYRFIGDVIAEQAPTPAAASATEPAPGPLSKAMAGLAAPAPDGNLPPPGPALFGRDEDIAALCEQVDSTPLLTLTGPGGVGKTRLALAVARARQGRHAGGVWWLPLAPLAPATTDSGILRSALARALRIAPLGTGSDAELVRAIGGQPLLLVLDNAEHLLDVLAPWLADWAPHLPGLRLLITSREPLQLPGEQVWRVAPLPVPAGGEDSTAADMAGNPALRLLVTRIGARLQGFTPGPAQQQALAKICRSLDGLPLALELGAARVPVLGVHGLAEQLEDDAAGHRLQLLTQGARTALPHQRTLRATLDWSHALLTPTEQRVLRRLAVFRGGFTAATARAVATAPGEDPWTTLDALATLGDKSMLVAAAPDAPDARIGMLESVREYALEQLESSGEADATAQRHLLAMVALFTEAEAEALDVPQLPWLAPLEPELENLRSALRWAEAHADDPTVTDARLDLVAASARYFQRMALSAEGARFCLAVRASAETHRDPLRRAGIDLAVGTLCRFTPMLTAEEHLALARRAVQTFEDHGDTPRAHYAHYLAWALALEVGEHVARAHHVDRMYELVQPSWGPMRTRLMRSAWAQDQRLLGHADTFLQACREDLALLRDLEAQAESWIAAHTLMLAEHDLGEVDRALAIGQSAIDEIRAAGRLRGQTQLLVMHTAMRADAGDVAGTRAALADAVPTLGTMQITELLWLAMAWLAWHEGRGADAARLLGWFDSPVRGCGAYGPRTFTRRSIARLSALLDTALGAREHEDLQATGAALGQAEALRVGLRTSDGDRRRAPRPGTPPQTDANPTAS</sequence>
<accession>A0A437K069</accession>
<dbReference type="InterPro" id="IPR036388">
    <property type="entry name" value="WH-like_DNA-bd_sf"/>
</dbReference>
<evidence type="ECO:0000256" key="1">
    <source>
        <dbReference type="ARBA" id="ARBA00023125"/>
    </source>
</evidence>
<dbReference type="SMART" id="SM00862">
    <property type="entry name" value="Trans_reg_C"/>
    <property type="match status" value="1"/>
</dbReference>
<dbReference type="SUPFAM" id="SSF52540">
    <property type="entry name" value="P-loop containing nucleoside triphosphate hydrolases"/>
    <property type="match status" value="1"/>
</dbReference>
<dbReference type="Gene3D" id="1.10.10.10">
    <property type="entry name" value="Winged helix-like DNA-binding domain superfamily/Winged helix DNA-binding domain"/>
    <property type="match status" value="1"/>
</dbReference>
<name>A0A437K069_9BURK</name>
<organism evidence="5 6">
    <name type="scientific">Rubrivivax albus</name>
    <dbReference type="NCBI Taxonomy" id="2499835"/>
    <lineage>
        <taxon>Bacteria</taxon>
        <taxon>Pseudomonadati</taxon>
        <taxon>Pseudomonadota</taxon>
        <taxon>Betaproteobacteria</taxon>
        <taxon>Burkholderiales</taxon>
        <taxon>Sphaerotilaceae</taxon>
        <taxon>Rubrivivax</taxon>
    </lineage>
</organism>
<reference evidence="5 6" key="1">
    <citation type="submission" date="2019-01" db="EMBL/GenBank/DDBJ databases">
        <authorList>
            <person name="Chen W.-M."/>
        </authorList>
    </citation>
    <scope>NUCLEOTIDE SEQUENCE [LARGE SCALE GENOMIC DNA]</scope>
    <source>
        <strain evidence="5 6">ICH-3</strain>
    </source>
</reference>
<dbReference type="Gene3D" id="3.40.50.300">
    <property type="entry name" value="P-loop containing nucleotide triphosphate hydrolases"/>
    <property type="match status" value="1"/>
</dbReference>
<dbReference type="PROSITE" id="PS51755">
    <property type="entry name" value="OMPR_PHOB"/>
    <property type="match status" value="1"/>
</dbReference>
<feature type="region of interest" description="Disordered" evidence="3">
    <location>
        <begin position="1"/>
        <end position="33"/>
    </location>
</feature>
<dbReference type="Pfam" id="PF00486">
    <property type="entry name" value="Trans_reg_C"/>
    <property type="match status" value="1"/>
</dbReference>
<feature type="compositionally biased region" description="Polar residues" evidence="3">
    <location>
        <begin position="932"/>
        <end position="941"/>
    </location>
</feature>
<feature type="domain" description="OmpR/PhoB-type" evidence="4">
    <location>
        <begin position="44"/>
        <end position="142"/>
    </location>
</feature>
<dbReference type="PANTHER" id="PTHR47691">
    <property type="entry name" value="REGULATOR-RELATED"/>
    <property type="match status" value="1"/>
</dbReference>
<dbReference type="PRINTS" id="PR00364">
    <property type="entry name" value="DISEASERSIST"/>
</dbReference>
<dbReference type="GO" id="GO:0006355">
    <property type="term" value="P:regulation of DNA-templated transcription"/>
    <property type="evidence" value="ECO:0007669"/>
    <property type="project" value="InterPro"/>
</dbReference>
<dbReference type="EMBL" id="SACT01000001">
    <property type="protein sequence ID" value="RVT53788.1"/>
    <property type="molecule type" value="Genomic_DNA"/>
</dbReference>
<feature type="compositionally biased region" description="Low complexity" evidence="3">
    <location>
        <begin position="170"/>
        <end position="179"/>
    </location>
</feature>
<feature type="region of interest" description="Disordered" evidence="3">
    <location>
        <begin position="151"/>
        <end position="187"/>
    </location>
</feature>
<feature type="DNA-binding region" description="OmpR/PhoB-type" evidence="2">
    <location>
        <begin position="44"/>
        <end position="142"/>
    </location>
</feature>
<comment type="caution">
    <text evidence="5">The sequence shown here is derived from an EMBL/GenBank/DDBJ whole genome shotgun (WGS) entry which is preliminary data.</text>
</comment>
<dbReference type="Pfam" id="PF25872">
    <property type="entry name" value="HTH_77"/>
    <property type="match status" value="1"/>
</dbReference>
<keyword evidence="6" id="KW-1185">Reference proteome</keyword>
<dbReference type="Proteomes" id="UP000288178">
    <property type="component" value="Unassembled WGS sequence"/>
</dbReference>
<dbReference type="PANTHER" id="PTHR47691:SF3">
    <property type="entry name" value="HTH-TYPE TRANSCRIPTIONAL REGULATOR RV0890C-RELATED"/>
    <property type="match status" value="1"/>
</dbReference>
<evidence type="ECO:0000256" key="3">
    <source>
        <dbReference type="SAM" id="MobiDB-lite"/>
    </source>
</evidence>
<keyword evidence="1 2" id="KW-0238">DNA-binding</keyword>
<evidence type="ECO:0000256" key="2">
    <source>
        <dbReference type="PROSITE-ProRule" id="PRU01091"/>
    </source>
</evidence>
<dbReference type="CDD" id="cd00383">
    <property type="entry name" value="trans_reg_C"/>
    <property type="match status" value="1"/>
</dbReference>
<dbReference type="AlphaFoldDB" id="A0A437K069"/>
<evidence type="ECO:0000313" key="5">
    <source>
        <dbReference type="EMBL" id="RVT53788.1"/>
    </source>
</evidence>
<dbReference type="InterPro" id="IPR016032">
    <property type="entry name" value="Sig_transdc_resp-reg_C-effctor"/>
</dbReference>
<feature type="compositionally biased region" description="Low complexity" evidence="3">
    <location>
        <begin position="151"/>
        <end position="160"/>
    </location>
</feature>
<evidence type="ECO:0000313" key="6">
    <source>
        <dbReference type="Proteomes" id="UP000288178"/>
    </source>
</evidence>
<feature type="region of interest" description="Disordered" evidence="3">
    <location>
        <begin position="915"/>
        <end position="941"/>
    </location>
</feature>
<dbReference type="InterPro" id="IPR058852">
    <property type="entry name" value="HTH_77"/>
</dbReference>
<dbReference type="InterPro" id="IPR001867">
    <property type="entry name" value="OmpR/PhoB-type_DNA-bd"/>
</dbReference>
<gene>
    <name evidence="5" type="ORF">ENE75_02555</name>
</gene>
<protein>
    <recommendedName>
        <fullName evidence="4">OmpR/PhoB-type domain-containing protein</fullName>
    </recommendedName>
</protein>
<dbReference type="InterPro" id="IPR027417">
    <property type="entry name" value="P-loop_NTPase"/>
</dbReference>
<evidence type="ECO:0000259" key="4">
    <source>
        <dbReference type="PROSITE" id="PS51755"/>
    </source>
</evidence>
<dbReference type="GO" id="GO:0000160">
    <property type="term" value="P:phosphorelay signal transduction system"/>
    <property type="evidence" value="ECO:0007669"/>
    <property type="project" value="InterPro"/>
</dbReference>
<dbReference type="GO" id="GO:0003677">
    <property type="term" value="F:DNA binding"/>
    <property type="evidence" value="ECO:0007669"/>
    <property type="project" value="UniProtKB-UniRule"/>
</dbReference>
<dbReference type="SUPFAM" id="SSF46894">
    <property type="entry name" value="C-terminal effector domain of the bipartite response regulators"/>
    <property type="match status" value="1"/>
</dbReference>